<feature type="transmembrane region" description="Helical" evidence="1">
    <location>
        <begin position="70"/>
        <end position="90"/>
    </location>
</feature>
<name>A0ABQ6VEH3_9CORY</name>
<feature type="transmembrane region" description="Helical" evidence="1">
    <location>
        <begin position="111"/>
        <end position="131"/>
    </location>
</feature>
<dbReference type="InterPro" id="IPR003675">
    <property type="entry name" value="Rce1/LyrA-like_dom"/>
</dbReference>
<dbReference type="Pfam" id="PF02517">
    <property type="entry name" value="Rce1-like"/>
    <property type="match status" value="1"/>
</dbReference>
<gene>
    <name evidence="3" type="ORF">F8377_01045</name>
</gene>
<feature type="transmembrane region" description="Helical" evidence="1">
    <location>
        <begin position="21"/>
        <end position="41"/>
    </location>
</feature>
<keyword evidence="3" id="KW-0482">Metalloprotease</keyword>
<sequence length="253" mass="27763">MSTSDRRALRWNDRRAVRWELFLVLAITFGVSGVRATLRLVESLVDPRPLNQQRATLNEQQSVLPWLDPVLQVLSSGVLFAWGGLALFLLTRHLPTPRLTAALRSFRPTDALHGAALAALIGLPGLAFYALAVQLGWSKAVEPSGLDQSAWQLPLLILNACANGFAEELIVVAWLATRLRQLRCSWPVVFAASALLRGSYHLYQGVSAGLGNVVMGLVFVWYFKRTGRVWPLVVGHALIDCVAFVGFALGVRV</sequence>
<organism evidence="3 4">
    <name type="scientific">Corynebacterium zhongnanshanii</name>
    <dbReference type="NCBI Taxonomy" id="2768834"/>
    <lineage>
        <taxon>Bacteria</taxon>
        <taxon>Bacillati</taxon>
        <taxon>Actinomycetota</taxon>
        <taxon>Actinomycetes</taxon>
        <taxon>Mycobacteriales</taxon>
        <taxon>Corynebacteriaceae</taxon>
        <taxon>Corynebacterium</taxon>
    </lineage>
</organism>
<keyword evidence="3" id="KW-0645">Protease</keyword>
<proteinExistence type="predicted"/>
<reference evidence="3 4" key="1">
    <citation type="submission" date="2019-10" db="EMBL/GenBank/DDBJ databases">
        <title>Corynebacterium sp novel species isolated from the respiratory tract of Marmot.</title>
        <authorList>
            <person name="Zhang G."/>
        </authorList>
    </citation>
    <scope>NUCLEOTIDE SEQUENCE [LARGE SCALE GENOMIC DNA]</scope>
    <source>
        <strain evidence="3 4">336</strain>
    </source>
</reference>
<keyword evidence="4" id="KW-1185">Reference proteome</keyword>
<keyword evidence="1" id="KW-1133">Transmembrane helix</keyword>
<feature type="domain" description="CAAX prenyl protease 2/Lysostaphin resistance protein A-like" evidence="2">
    <location>
        <begin position="150"/>
        <end position="241"/>
    </location>
</feature>
<feature type="transmembrane region" description="Helical" evidence="1">
    <location>
        <begin position="229"/>
        <end position="251"/>
    </location>
</feature>
<evidence type="ECO:0000313" key="3">
    <source>
        <dbReference type="EMBL" id="KAB3522790.1"/>
    </source>
</evidence>
<keyword evidence="3" id="KW-0378">Hydrolase</keyword>
<keyword evidence="1" id="KW-0812">Transmembrane</keyword>
<keyword evidence="1" id="KW-0472">Membrane</keyword>
<protein>
    <submittedName>
        <fullName evidence="3">CPBP family intramembrane metalloprotease</fullName>
    </submittedName>
</protein>
<feature type="transmembrane region" description="Helical" evidence="1">
    <location>
        <begin position="202"/>
        <end position="223"/>
    </location>
</feature>
<evidence type="ECO:0000256" key="1">
    <source>
        <dbReference type="SAM" id="Phobius"/>
    </source>
</evidence>
<dbReference type="RefSeq" id="WP_151843684.1">
    <property type="nucleotide sequence ID" value="NZ_WBZJ01000001.1"/>
</dbReference>
<accession>A0ABQ6VEH3</accession>
<evidence type="ECO:0000259" key="2">
    <source>
        <dbReference type="Pfam" id="PF02517"/>
    </source>
</evidence>
<dbReference type="Proteomes" id="UP000436181">
    <property type="component" value="Unassembled WGS sequence"/>
</dbReference>
<comment type="caution">
    <text evidence="3">The sequence shown here is derived from an EMBL/GenBank/DDBJ whole genome shotgun (WGS) entry which is preliminary data.</text>
</comment>
<dbReference type="GO" id="GO:0008237">
    <property type="term" value="F:metallopeptidase activity"/>
    <property type="evidence" value="ECO:0007669"/>
    <property type="project" value="UniProtKB-KW"/>
</dbReference>
<evidence type="ECO:0000313" key="4">
    <source>
        <dbReference type="Proteomes" id="UP000436181"/>
    </source>
</evidence>
<dbReference type="EMBL" id="WBZJ01000001">
    <property type="protein sequence ID" value="KAB3522790.1"/>
    <property type="molecule type" value="Genomic_DNA"/>
</dbReference>